<evidence type="ECO:0000256" key="1">
    <source>
        <dbReference type="SAM" id="SignalP"/>
    </source>
</evidence>
<dbReference type="Proteomes" id="UP000799302">
    <property type="component" value="Unassembled WGS sequence"/>
</dbReference>
<evidence type="ECO:0000313" key="3">
    <source>
        <dbReference type="Proteomes" id="UP000799302"/>
    </source>
</evidence>
<protein>
    <recommendedName>
        <fullName evidence="4">Extracellular membrane protein CFEM domain-containing protein</fullName>
    </recommendedName>
</protein>
<proteinExistence type="predicted"/>
<name>A0A6A6ULT5_9PEZI</name>
<feature type="chain" id="PRO_5025401614" description="Extracellular membrane protein CFEM domain-containing protein" evidence="1">
    <location>
        <begin position="18"/>
        <end position="73"/>
    </location>
</feature>
<keyword evidence="3" id="KW-1185">Reference proteome</keyword>
<reference evidence="2" key="1">
    <citation type="journal article" date="2020" name="Stud. Mycol.">
        <title>101 Dothideomycetes genomes: a test case for predicting lifestyles and emergence of pathogens.</title>
        <authorList>
            <person name="Haridas S."/>
            <person name="Albert R."/>
            <person name="Binder M."/>
            <person name="Bloem J."/>
            <person name="Labutti K."/>
            <person name="Salamov A."/>
            <person name="Andreopoulos B."/>
            <person name="Baker S."/>
            <person name="Barry K."/>
            <person name="Bills G."/>
            <person name="Bluhm B."/>
            <person name="Cannon C."/>
            <person name="Castanera R."/>
            <person name="Culley D."/>
            <person name="Daum C."/>
            <person name="Ezra D."/>
            <person name="Gonzalez J."/>
            <person name="Henrissat B."/>
            <person name="Kuo A."/>
            <person name="Liang C."/>
            <person name="Lipzen A."/>
            <person name="Lutzoni F."/>
            <person name="Magnuson J."/>
            <person name="Mondo S."/>
            <person name="Nolan M."/>
            <person name="Ohm R."/>
            <person name="Pangilinan J."/>
            <person name="Park H.-J."/>
            <person name="Ramirez L."/>
            <person name="Alfaro M."/>
            <person name="Sun H."/>
            <person name="Tritt A."/>
            <person name="Yoshinaga Y."/>
            <person name="Zwiers L.-H."/>
            <person name="Turgeon B."/>
            <person name="Goodwin S."/>
            <person name="Spatafora J."/>
            <person name="Crous P."/>
            <person name="Grigoriev I."/>
        </authorList>
    </citation>
    <scope>NUCLEOTIDE SEQUENCE</scope>
    <source>
        <strain evidence="2">CBS 115976</strain>
    </source>
</reference>
<sequence length="73" mass="7825">MQYFAVLTIAFAALVAASPAPQMNMDPIVMTCAAACQAEGFMCTQGMDPKSIECKNRSKALTTRKQQCACKTS</sequence>
<dbReference type="AlphaFoldDB" id="A0A6A6ULT5"/>
<evidence type="ECO:0000313" key="2">
    <source>
        <dbReference type="EMBL" id="KAF2672417.1"/>
    </source>
</evidence>
<dbReference type="EMBL" id="MU004232">
    <property type="protein sequence ID" value="KAF2672417.1"/>
    <property type="molecule type" value="Genomic_DNA"/>
</dbReference>
<organism evidence="2 3">
    <name type="scientific">Microthyrium microscopicum</name>
    <dbReference type="NCBI Taxonomy" id="703497"/>
    <lineage>
        <taxon>Eukaryota</taxon>
        <taxon>Fungi</taxon>
        <taxon>Dikarya</taxon>
        <taxon>Ascomycota</taxon>
        <taxon>Pezizomycotina</taxon>
        <taxon>Dothideomycetes</taxon>
        <taxon>Dothideomycetes incertae sedis</taxon>
        <taxon>Microthyriales</taxon>
        <taxon>Microthyriaceae</taxon>
        <taxon>Microthyrium</taxon>
    </lineage>
</organism>
<evidence type="ECO:0008006" key="4">
    <source>
        <dbReference type="Google" id="ProtNLM"/>
    </source>
</evidence>
<accession>A0A6A6ULT5</accession>
<feature type="signal peptide" evidence="1">
    <location>
        <begin position="1"/>
        <end position="17"/>
    </location>
</feature>
<keyword evidence="1" id="KW-0732">Signal</keyword>
<gene>
    <name evidence="2" type="ORF">BT63DRAFT_452923</name>
</gene>